<dbReference type="Proteomes" id="UP001054945">
    <property type="component" value="Unassembled WGS sequence"/>
</dbReference>
<evidence type="ECO:0000313" key="1">
    <source>
        <dbReference type="EMBL" id="GIY55038.1"/>
    </source>
</evidence>
<comment type="caution">
    <text evidence="1">The sequence shown here is derived from an EMBL/GenBank/DDBJ whole genome shotgun (WGS) entry which is preliminary data.</text>
</comment>
<accession>A0AAV4UB71</accession>
<dbReference type="AlphaFoldDB" id="A0AAV4UB71"/>
<reference evidence="1 2" key="1">
    <citation type="submission" date="2021-06" db="EMBL/GenBank/DDBJ databases">
        <title>Caerostris extrusa draft genome.</title>
        <authorList>
            <person name="Kono N."/>
            <person name="Arakawa K."/>
        </authorList>
    </citation>
    <scope>NUCLEOTIDE SEQUENCE [LARGE SCALE GENOMIC DNA]</scope>
</reference>
<protein>
    <submittedName>
        <fullName evidence="1">Uncharacterized protein</fullName>
    </submittedName>
</protein>
<name>A0AAV4UB71_CAEEX</name>
<sequence length="88" mass="9839">MLVIITSKAKQANKLSNKIKNARCKQRFELIAQIVGLGQNAERSAINSSASGEKEDSKKTFAIPSFICWKIQQPDPSVSQARFDRIFI</sequence>
<keyword evidence="2" id="KW-1185">Reference proteome</keyword>
<organism evidence="1 2">
    <name type="scientific">Caerostris extrusa</name>
    <name type="common">Bark spider</name>
    <name type="synonym">Caerostris bankana</name>
    <dbReference type="NCBI Taxonomy" id="172846"/>
    <lineage>
        <taxon>Eukaryota</taxon>
        <taxon>Metazoa</taxon>
        <taxon>Ecdysozoa</taxon>
        <taxon>Arthropoda</taxon>
        <taxon>Chelicerata</taxon>
        <taxon>Arachnida</taxon>
        <taxon>Araneae</taxon>
        <taxon>Araneomorphae</taxon>
        <taxon>Entelegynae</taxon>
        <taxon>Araneoidea</taxon>
        <taxon>Araneidae</taxon>
        <taxon>Caerostris</taxon>
    </lineage>
</organism>
<dbReference type="EMBL" id="BPLR01012596">
    <property type="protein sequence ID" value="GIY55038.1"/>
    <property type="molecule type" value="Genomic_DNA"/>
</dbReference>
<evidence type="ECO:0000313" key="2">
    <source>
        <dbReference type="Proteomes" id="UP001054945"/>
    </source>
</evidence>
<proteinExistence type="predicted"/>
<gene>
    <name evidence="1" type="ORF">CEXT_785961</name>
</gene>